<evidence type="ECO:0000256" key="4">
    <source>
        <dbReference type="ARBA" id="ARBA00012586"/>
    </source>
</evidence>
<dbReference type="EMBL" id="ML143406">
    <property type="protein sequence ID" value="TBU30393.1"/>
    <property type="molecule type" value="Genomic_DNA"/>
</dbReference>
<keyword evidence="13" id="KW-1185">Reference proteome</keyword>
<dbReference type="EMBL" id="ML145131">
    <property type="protein sequence ID" value="TBU57902.1"/>
    <property type="molecule type" value="Genomic_DNA"/>
</dbReference>
<dbReference type="PANTHER" id="PTHR43301:SF3">
    <property type="entry name" value="ARABINAN ENDO-1,5-ALPHA-L-ARABINOSIDASE A-RELATED"/>
    <property type="match status" value="1"/>
</dbReference>
<gene>
    <name evidence="12" type="ORF">BD310DRAFT_928226</name>
    <name evidence="11" type="ORF">BD311DRAFT_754791</name>
</gene>
<name>A0A4Q9PTR3_9APHY</name>
<dbReference type="InterPro" id="IPR006710">
    <property type="entry name" value="Glyco_hydro_43"/>
</dbReference>
<dbReference type="GO" id="GO:0031222">
    <property type="term" value="P:arabinan catabolic process"/>
    <property type="evidence" value="ECO:0007669"/>
    <property type="project" value="UniProtKB-UniPathway"/>
</dbReference>
<evidence type="ECO:0000256" key="5">
    <source>
        <dbReference type="ARBA" id="ARBA00022801"/>
    </source>
</evidence>
<dbReference type="InterPro" id="IPR050727">
    <property type="entry name" value="GH43_arabinanases"/>
</dbReference>
<keyword evidence="5 7" id="KW-0378">Hydrolase</keyword>
<evidence type="ECO:0000313" key="11">
    <source>
        <dbReference type="EMBL" id="TBU30393.1"/>
    </source>
</evidence>
<evidence type="ECO:0000256" key="9">
    <source>
        <dbReference type="PIRSR" id="PIRSR606710-2"/>
    </source>
</evidence>
<dbReference type="CDD" id="cd18831">
    <property type="entry name" value="GH43_AnAbnA-like"/>
    <property type="match status" value="1"/>
</dbReference>
<feature type="chain" id="PRO_5040683959" description="Arabinan endo-1,5-alpha-L-arabinosidase" evidence="10">
    <location>
        <begin position="21"/>
        <end position="331"/>
    </location>
</feature>
<feature type="site" description="Important for catalytic activity, responsible for pKa modulation of the active site Glu and correct orientation of both the proton donor and substrate" evidence="9">
    <location>
        <position position="151"/>
    </location>
</feature>
<evidence type="ECO:0000256" key="8">
    <source>
        <dbReference type="PIRSR" id="PIRSR606710-1"/>
    </source>
</evidence>
<dbReference type="AlphaFoldDB" id="A0A4Q9PTR3"/>
<dbReference type="SUPFAM" id="SSF75005">
    <property type="entry name" value="Arabinanase/levansucrase/invertase"/>
    <property type="match status" value="1"/>
</dbReference>
<sequence length="331" mass="35149">MFTALTALISCLTLIVGSLAAFPDPLALSGDSFFVHDPSLVQRVSDGKYFVFTTHNKGGIITATNLAGPWTSVGSILPNNSTINLAGRDDIWAPDVSLHNGVYYAYYSVSTFGSQESAIGLATSSSMDPGTWTDLGQVFRSTTGDAYNAIDPNLVIDEGGSPVLTFGSFWSDIFQVDLGSNFQSTTSSPVQVSFNSTSPQPEEGSFVWKHGSFYYLFFSSGLCCGFSASSLPPAGNEYKVFVGRSSSAHGPFLDASGRDLRNTGGTLVLASHGNVYAPGGQSIFTDSKSGKDIFVYHYIPVNSPVPYSDTYASLGLNAINWSSGWPVLTSI</sequence>
<evidence type="ECO:0000256" key="7">
    <source>
        <dbReference type="PIRNR" id="PIRNR026534"/>
    </source>
</evidence>
<reference evidence="12 13" key="1">
    <citation type="submission" date="2019-01" db="EMBL/GenBank/DDBJ databases">
        <title>Draft genome sequences of three monokaryotic isolates of the white-rot basidiomycete fungus Dichomitus squalens.</title>
        <authorList>
            <consortium name="DOE Joint Genome Institute"/>
            <person name="Lopez S.C."/>
            <person name="Andreopoulos B."/>
            <person name="Pangilinan J."/>
            <person name="Lipzen A."/>
            <person name="Riley R."/>
            <person name="Ahrendt S."/>
            <person name="Ng V."/>
            <person name="Barry K."/>
            <person name="Daum C."/>
            <person name="Grigoriev I.V."/>
            <person name="Hilden K.S."/>
            <person name="Makela M.R."/>
            <person name="de Vries R.P."/>
        </authorList>
    </citation>
    <scope>NUCLEOTIDE SEQUENCE [LARGE SCALE GENOMIC DNA]</scope>
    <source>
        <strain evidence="12 13">CBS 464.89</strain>
        <strain evidence="11">OM18370.1</strain>
    </source>
</reference>
<dbReference type="Gene3D" id="2.115.10.20">
    <property type="entry name" value="Glycosyl hydrolase domain, family 43"/>
    <property type="match status" value="1"/>
</dbReference>
<evidence type="ECO:0000313" key="13">
    <source>
        <dbReference type="Proteomes" id="UP000292082"/>
    </source>
</evidence>
<keyword evidence="10" id="KW-0732">Signal</keyword>
<dbReference type="PIRSF" id="PIRSF026534">
    <property type="entry name" value="Endo_alpha-L-arabinosidase"/>
    <property type="match status" value="1"/>
</dbReference>
<dbReference type="InterPro" id="IPR023296">
    <property type="entry name" value="Glyco_hydro_beta-prop_sf"/>
</dbReference>
<evidence type="ECO:0000256" key="2">
    <source>
        <dbReference type="ARBA" id="ARBA00004834"/>
    </source>
</evidence>
<dbReference type="STRING" id="114155.A0A4Q9PTR3"/>
<dbReference type="Pfam" id="PF04616">
    <property type="entry name" value="Glyco_hydro_43"/>
    <property type="match status" value="1"/>
</dbReference>
<dbReference type="InterPro" id="IPR016840">
    <property type="entry name" value="Glyco_hydro_43_endo_a_Ara-ase"/>
</dbReference>
<feature type="active site" description="Proton donor" evidence="8">
    <location>
        <position position="203"/>
    </location>
</feature>
<dbReference type="UniPathway" id="UPA00667"/>
<protein>
    <recommendedName>
        <fullName evidence="4 7">Arabinan endo-1,5-alpha-L-arabinosidase</fullName>
        <ecNumber evidence="4 7">3.2.1.99</ecNumber>
    </recommendedName>
</protein>
<proteinExistence type="inferred from homology"/>
<feature type="signal peptide" evidence="10">
    <location>
        <begin position="1"/>
        <end position="20"/>
    </location>
</feature>
<feature type="active site" description="Proton acceptor" evidence="8">
    <location>
        <position position="37"/>
    </location>
</feature>
<dbReference type="Proteomes" id="UP000292957">
    <property type="component" value="Unassembled WGS sequence"/>
</dbReference>
<comment type="similarity">
    <text evidence="3 7">Belongs to the glycosyl hydrolase 43 family.</text>
</comment>
<dbReference type="PANTHER" id="PTHR43301">
    <property type="entry name" value="ARABINAN ENDO-1,5-ALPHA-L-ARABINOSIDASE"/>
    <property type="match status" value="1"/>
</dbReference>
<evidence type="ECO:0000256" key="1">
    <source>
        <dbReference type="ARBA" id="ARBA00000375"/>
    </source>
</evidence>
<accession>A0A4Q9PTR3</accession>
<organism evidence="12 13">
    <name type="scientific">Dichomitus squalens</name>
    <dbReference type="NCBI Taxonomy" id="114155"/>
    <lineage>
        <taxon>Eukaryota</taxon>
        <taxon>Fungi</taxon>
        <taxon>Dikarya</taxon>
        <taxon>Basidiomycota</taxon>
        <taxon>Agaricomycotina</taxon>
        <taxon>Agaricomycetes</taxon>
        <taxon>Polyporales</taxon>
        <taxon>Polyporaceae</taxon>
        <taxon>Dichomitus</taxon>
    </lineage>
</organism>
<keyword evidence="6 7" id="KW-0326">Glycosidase</keyword>
<evidence type="ECO:0000313" key="12">
    <source>
        <dbReference type="EMBL" id="TBU57902.1"/>
    </source>
</evidence>
<dbReference type="Proteomes" id="UP000292082">
    <property type="component" value="Unassembled WGS sequence"/>
</dbReference>
<comment type="pathway">
    <text evidence="2 7">Glycan metabolism; L-arabinan degradation.</text>
</comment>
<dbReference type="OrthoDB" id="195678at2759"/>
<evidence type="ECO:0000256" key="10">
    <source>
        <dbReference type="SAM" id="SignalP"/>
    </source>
</evidence>
<comment type="catalytic activity">
    <reaction evidence="1 7">
        <text>Endohydrolysis of (1-&gt;5)-alpha-arabinofuranosidic linkages in (1-&gt;5)-arabinans.</text>
        <dbReference type="EC" id="3.2.1.99"/>
    </reaction>
</comment>
<dbReference type="EC" id="3.2.1.99" evidence="4 7"/>
<evidence type="ECO:0000256" key="3">
    <source>
        <dbReference type="ARBA" id="ARBA00009865"/>
    </source>
</evidence>
<dbReference type="GO" id="GO:0046558">
    <property type="term" value="F:arabinan endo-1,5-alpha-L-arabinosidase activity"/>
    <property type="evidence" value="ECO:0007669"/>
    <property type="project" value="UniProtKB-EC"/>
</dbReference>
<evidence type="ECO:0000256" key="6">
    <source>
        <dbReference type="ARBA" id="ARBA00023295"/>
    </source>
</evidence>